<evidence type="ECO:0000256" key="1">
    <source>
        <dbReference type="PROSITE-ProRule" id="PRU00325"/>
    </source>
</evidence>
<name>T0JDG1_9BACT</name>
<keyword evidence="1" id="KW-0479">Metal-binding</keyword>
<protein>
    <recommendedName>
        <fullName evidence="3">SWIM-type domain-containing protein</fullName>
    </recommendedName>
</protein>
<dbReference type="GO" id="GO:0008270">
    <property type="term" value="F:zinc ion binding"/>
    <property type="evidence" value="ECO:0007669"/>
    <property type="project" value="UniProtKB-KW"/>
</dbReference>
<organism evidence="4 5">
    <name type="scientific">Sulfurimonas hongkongensis</name>
    <dbReference type="NCBI Taxonomy" id="1172190"/>
    <lineage>
        <taxon>Bacteria</taxon>
        <taxon>Pseudomonadati</taxon>
        <taxon>Campylobacterota</taxon>
        <taxon>Epsilonproteobacteria</taxon>
        <taxon>Campylobacterales</taxon>
        <taxon>Sulfurimonadaceae</taxon>
        <taxon>Sulfurimonas</taxon>
    </lineage>
</organism>
<dbReference type="EMBL" id="AUPZ01000014">
    <property type="protein sequence ID" value="EQB34872.1"/>
    <property type="molecule type" value="Genomic_DNA"/>
</dbReference>
<evidence type="ECO:0000256" key="2">
    <source>
        <dbReference type="SAM" id="Coils"/>
    </source>
</evidence>
<keyword evidence="5" id="KW-1185">Reference proteome</keyword>
<gene>
    <name evidence="4" type="ORF">M947_10430</name>
</gene>
<reference evidence="4 5" key="1">
    <citation type="submission" date="2013-07" db="EMBL/GenBank/DDBJ databases">
        <title>Sulfurimonas hongkongensis AST-10 Genome Sequencing.</title>
        <authorList>
            <person name="Cai L."/>
            <person name="Zhang T."/>
        </authorList>
    </citation>
    <scope>NUCLEOTIDE SEQUENCE [LARGE SCALE GENOMIC DNA]</scope>
    <source>
        <strain evidence="4 5">AST-10</strain>
    </source>
</reference>
<feature type="domain" description="SWIM-type" evidence="3">
    <location>
        <begin position="4"/>
        <end position="45"/>
    </location>
</feature>
<comment type="caution">
    <text evidence="4">The sequence shown here is derived from an EMBL/GenBank/DDBJ whole genome shotgun (WGS) entry which is preliminary data.</text>
</comment>
<evidence type="ECO:0000259" key="3">
    <source>
        <dbReference type="PROSITE" id="PS50966"/>
    </source>
</evidence>
<accession>T0JDG1</accession>
<keyword evidence="1" id="KW-0863">Zinc-finger</keyword>
<dbReference type="InterPro" id="IPR007527">
    <property type="entry name" value="Znf_SWIM"/>
</dbReference>
<evidence type="ECO:0000313" key="4">
    <source>
        <dbReference type="EMBL" id="EQB34872.1"/>
    </source>
</evidence>
<dbReference type="PATRIC" id="fig|1172190.3.peg.2012"/>
<dbReference type="OrthoDB" id="5450617at2"/>
<evidence type="ECO:0000313" key="5">
    <source>
        <dbReference type="Proteomes" id="UP000015520"/>
    </source>
</evidence>
<keyword evidence="1" id="KW-0862">Zinc</keyword>
<dbReference type="RefSeq" id="WP_021288324.1">
    <property type="nucleotide sequence ID" value="NZ_AUPZ01000014.1"/>
</dbReference>
<dbReference type="AlphaFoldDB" id="T0JDG1"/>
<proteinExistence type="predicted"/>
<dbReference type="Proteomes" id="UP000015520">
    <property type="component" value="Unassembled WGS sequence"/>
</dbReference>
<keyword evidence="2" id="KW-0175">Coiled coil</keyword>
<dbReference type="STRING" id="1172190.M947_10430"/>
<feature type="coiled-coil region" evidence="2">
    <location>
        <begin position="473"/>
        <end position="500"/>
    </location>
</feature>
<sequence>MNEYNTDIVKLTCSCPDWKETRWQYKLNDPRRLCKHIINKLDINNLPIGISKFKESIEFYQEKEWGFKRDFDEIIEIGNFTLLGSVSWIDVFDGDGTRYGYLNDSYTGENWWSKQNKPIGYEKIEAFFKKRFDTIPLPLQGKEKQDIANYIKEVIPSKQNIQFSIEDDQYEPSPDGIYYCLYESTSDYSLEDEVRHIIVKNDEIIIEMYYGKIFKYTRDYKYAKSFLENKKQKEQERLDNERQKYEEELKQKRKIAIEKSYILVQDYEGDLYDIQNIYNHPDGLSWDEYEKVKNSILGNYNTLQHLIKEFSIDITTAKFNKALKNLNFVVKESTLNQNDWILKGDGLQYGINLIKDSKYMHENIPDWYKVHIFDNTKMKLIKLESNFNIKMTSTLFEKNKFNELYQLVKQEIENSQLNNKIIDETTSNKKLERAKWLRHVECPNCGEKTNIHKKDKRRRKNGYIQRFYCNACNSMFQMDIEKLEQMMKDYEKDELNKEKLIITQKETDIQSFEKEVQAVKISQEKNLFKRFFSFFE</sequence>
<dbReference type="PROSITE" id="PS50966">
    <property type="entry name" value="ZF_SWIM"/>
    <property type="match status" value="1"/>
</dbReference>
<feature type="coiled-coil region" evidence="2">
    <location>
        <begin position="224"/>
        <end position="258"/>
    </location>
</feature>
<dbReference type="eggNOG" id="ENOG502ZPTE">
    <property type="taxonomic scope" value="Bacteria"/>
</dbReference>